<dbReference type="PROSITE" id="PS50405">
    <property type="entry name" value="GST_CTER"/>
    <property type="match status" value="1"/>
</dbReference>
<dbReference type="Proteomes" id="UP001165065">
    <property type="component" value="Unassembled WGS sequence"/>
</dbReference>
<evidence type="ECO:0000313" key="3">
    <source>
        <dbReference type="Proteomes" id="UP001165065"/>
    </source>
</evidence>
<dbReference type="InterPro" id="IPR016639">
    <property type="entry name" value="GST_Omega/GSH"/>
</dbReference>
<dbReference type="OrthoDB" id="2309723at2759"/>
<dbReference type="Gene3D" id="3.40.30.10">
    <property type="entry name" value="Glutaredoxin"/>
    <property type="match status" value="1"/>
</dbReference>
<evidence type="ECO:0000313" key="2">
    <source>
        <dbReference type="EMBL" id="GMI46932.1"/>
    </source>
</evidence>
<dbReference type="InterPro" id="IPR036249">
    <property type="entry name" value="Thioredoxin-like_sf"/>
</dbReference>
<feature type="domain" description="GST C-terminal" evidence="1">
    <location>
        <begin position="164"/>
        <end position="309"/>
    </location>
</feature>
<organism evidence="2 3">
    <name type="scientific">Triparma columacea</name>
    <dbReference type="NCBI Taxonomy" id="722753"/>
    <lineage>
        <taxon>Eukaryota</taxon>
        <taxon>Sar</taxon>
        <taxon>Stramenopiles</taxon>
        <taxon>Ochrophyta</taxon>
        <taxon>Bolidophyceae</taxon>
        <taxon>Parmales</taxon>
        <taxon>Triparmaceae</taxon>
        <taxon>Triparma</taxon>
    </lineage>
</organism>
<dbReference type="PANTHER" id="PTHR32419:SF6">
    <property type="entry name" value="GLUTATHIONE S-TRANSFERASE OMEGA-LIKE 1-RELATED"/>
    <property type="match status" value="1"/>
</dbReference>
<dbReference type="InterPro" id="IPR036282">
    <property type="entry name" value="Glutathione-S-Trfase_C_sf"/>
</dbReference>
<name>A0A9W7LER7_9STRA</name>
<dbReference type="PANTHER" id="PTHR32419">
    <property type="entry name" value="GLUTATHIONYL-HYDROQUINONE REDUCTASE"/>
    <property type="match status" value="1"/>
</dbReference>
<dbReference type="AlphaFoldDB" id="A0A9W7LER7"/>
<evidence type="ECO:0000259" key="1">
    <source>
        <dbReference type="PROSITE" id="PS50405"/>
    </source>
</evidence>
<dbReference type="EMBL" id="BRYA01000320">
    <property type="protein sequence ID" value="GMI46932.1"/>
    <property type="molecule type" value="Genomic_DNA"/>
</dbReference>
<sequence length="341" mass="37956">MGLLQRGPPQKLFVPFVKWFWKTVWELMVNELAPHDSIGRFIRDYSPKSYLQPPPSLSPTSTYKLYVGNPCPWCHRLTLAGALLGTGETIELIRLVDNAEKASKGGWVLPKSETINGELVSDLYGVYKAGSKGTYEGRATAPLLVDEGGTLVSNESSDILKLLKDKTTTKVELRPAGFEEEIEEVNEWGYRLLQNGVYKCGFATTQEAYNEAASEVLEGLTKLNDLLGDKRFCCGSKVTESDVRMYPWACRFDGAYSVAFKAPGGKLSDWPNVERWKDDMDKIEGVKDSVDVGDAVGSYYRQLFMNNPSGIVFYDDGWGKVKGGEEEGEILGDEVLHFIDD</sequence>
<proteinExistence type="predicted"/>
<dbReference type="Pfam" id="PF13409">
    <property type="entry name" value="GST_N_2"/>
    <property type="match status" value="1"/>
</dbReference>
<dbReference type="GO" id="GO:0005737">
    <property type="term" value="C:cytoplasm"/>
    <property type="evidence" value="ECO:0007669"/>
    <property type="project" value="TreeGrafter"/>
</dbReference>
<dbReference type="InterPro" id="IPR004045">
    <property type="entry name" value="Glutathione_S-Trfase_N"/>
</dbReference>
<dbReference type="SUPFAM" id="SSF52833">
    <property type="entry name" value="Thioredoxin-like"/>
    <property type="match status" value="1"/>
</dbReference>
<accession>A0A9W7LER7</accession>
<keyword evidence="3" id="KW-1185">Reference proteome</keyword>
<dbReference type="InterPro" id="IPR010987">
    <property type="entry name" value="Glutathione-S-Trfase_C-like"/>
</dbReference>
<dbReference type="Gene3D" id="1.20.1050.10">
    <property type="match status" value="1"/>
</dbReference>
<reference evidence="3" key="1">
    <citation type="journal article" date="2023" name="Commun. Biol.">
        <title>Genome analysis of Parmales, the sister group of diatoms, reveals the evolutionary specialization of diatoms from phago-mixotrophs to photoautotrophs.</title>
        <authorList>
            <person name="Ban H."/>
            <person name="Sato S."/>
            <person name="Yoshikawa S."/>
            <person name="Yamada K."/>
            <person name="Nakamura Y."/>
            <person name="Ichinomiya M."/>
            <person name="Sato N."/>
            <person name="Blanc-Mathieu R."/>
            <person name="Endo H."/>
            <person name="Kuwata A."/>
            <person name="Ogata H."/>
        </authorList>
    </citation>
    <scope>NUCLEOTIDE SEQUENCE [LARGE SCALE GENOMIC DNA]</scope>
</reference>
<comment type="caution">
    <text evidence="2">The sequence shown here is derived from an EMBL/GenBank/DDBJ whole genome shotgun (WGS) entry which is preliminary data.</text>
</comment>
<dbReference type="SUPFAM" id="SSF47616">
    <property type="entry name" value="GST C-terminal domain-like"/>
    <property type="match status" value="1"/>
</dbReference>
<dbReference type="GO" id="GO:0004364">
    <property type="term" value="F:glutathione transferase activity"/>
    <property type="evidence" value="ECO:0007669"/>
    <property type="project" value="InterPro"/>
</dbReference>
<gene>
    <name evidence="2" type="ORF">TrCOL_g8443</name>
</gene>
<protein>
    <recommendedName>
        <fullName evidence="1">GST C-terminal domain-containing protein</fullName>
    </recommendedName>
</protein>
<dbReference type="Pfam" id="PF13410">
    <property type="entry name" value="GST_C_2"/>
    <property type="match status" value="1"/>
</dbReference>